<dbReference type="InterPro" id="IPR037159">
    <property type="entry name" value="RNA_POL_N_sf"/>
</dbReference>
<evidence type="ECO:0000256" key="7">
    <source>
        <dbReference type="ARBA" id="ARBA00023128"/>
    </source>
</evidence>
<comment type="catalytic activity">
    <reaction evidence="9 10">
        <text>RNA(n) + a ribonucleoside 5'-triphosphate = RNA(n+1) + diphosphate</text>
        <dbReference type="Rhea" id="RHEA:21248"/>
        <dbReference type="Rhea" id="RHEA-COMP:14527"/>
        <dbReference type="Rhea" id="RHEA-COMP:17342"/>
        <dbReference type="ChEBI" id="CHEBI:33019"/>
        <dbReference type="ChEBI" id="CHEBI:61557"/>
        <dbReference type="ChEBI" id="CHEBI:140395"/>
        <dbReference type="EC" id="2.7.7.6"/>
    </reaction>
</comment>
<feature type="domain" description="DNA-directed RNA polymerase N-terminal" evidence="11">
    <location>
        <begin position="72"/>
        <end position="366"/>
    </location>
</feature>
<dbReference type="InterPro" id="IPR046950">
    <property type="entry name" value="DNA-dir_Rpol_C_phage-type"/>
</dbReference>
<dbReference type="Gene3D" id="1.10.287.280">
    <property type="match status" value="1"/>
</dbReference>
<keyword evidence="8 10" id="KW-0804">Transcription</keyword>
<evidence type="ECO:0000259" key="11">
    <source>
        <dbReference type="SMART" id="SM01311"/>
    </source>
</evidence>
<dbReference type="PANTHER" id="PTHR10102">
    <property type="entry name" value="DNA-DIRECTED RNA POLYMERASE, MITOCHONDRIAL"/>
    <property type="match status" value="1"/>
</dbReference>
<evidence type="ECO:0000256" key="4">
    <source>
        <dbReference type="ARBA" id="ARBA00022679"/>
    </source>
</evidence>
<evidence type="ECO:0000256" key="2">
    <source>
        <dbReference type="ARBA" id="ARBA00009493"/>
    </source>
</evidence>
<evidence type="ECO:0000256" key="5">
    <source>
        <dbReference type="ARBA" id="ARBA00022695"/>
    </source>
</evidence>
<evidence type="ECO:0000313" key="12">
    <source>
        <dbReference type="EMBL" id="KAL0490868.1"/>
    </source>
</evidence>
<keyword evidence="5 10" id="KW-0548">Nucleotidyltransferase</keyword>
<keyword evidence="6" id="KW-0809">Transit peptide</keyword>
<evidence type="ECO:0000256" key="6">
    <source>
        <dbReference type="ARBA" id="ARBA00022946"/>
    </source>
</evidence>
<dbReference type="InterPro" id="IPR029262">
    <property type="entry name" value="RPOL_N"/>
</dbReference>
<dbReference type="FunFam" id="1.10.287.280:FF:000001">
    <property type="entry name" value="DNA-directed RNA polymerase"/>
    <property type="match status" value="1"/>
</dbReference>
<evidence type="ECO:0000256" key="8">
    <source>
        <dbReference type="ARBA" id="ARBA00023163"/>
    </source>
</evidence>
<dbReference type="PROSITE" id="PS00900">
    <property type="entry name" value="RNA_POL_PHAGE_1"/>
    <property type="match status" value="1"/>
</dbReference>
<dbReference type="EMBL" id="JAOPGA020001727">
    <property type="protein sequence ID" value="KAL0490868.1"/>
    <property type="molecule type" value="Genomic_DNA"/>
</dbReference>
<dbReference type="Proteomes" id="UP001431209">
    <property type="component" value="Unassembled WGS sequence"/>
</dbReference>
<protein>
    <recommendedName>
        <fullName evidence="10">DNA-directed RNA polymerase</fullName>
        <ecNumber evidence="10">2.7.7.6</ecNumber>
    </recommendedName>
</protein>
<dbReference type="InterPro" id="IPR002092">
    <property type="entry name" value="DNA-dir_Rpol_phage-type"/>
</dbReference>
<dbReference type="Pfam" id="PF00940">
    <property type="entry name" value="RNA_pol"/>
    <property type="match status" value="1"/>
</dbReference>
<evidence type="ECO:0000256" key="3">
    <source>
        <dbReference type="ARBA" id="ARBA00022478"/>
    </source>
</evidence>
<dbReference type="GO" id="GO:0006390">
    <property type="term" value="P:mitochondrial transcription"/>
    <property type="evidence" value="ECO:0007669"/>
    <property type="project" value="TreeGrafter"/>
</dbReference>
<comment type="similarity">
    <text evidence="2 10">Belongs to the phage and mitochondrial RNA polymerase family.</text>
</comment>
<dbReference type="FunFam" id="1.10.150.20:FF:000041">
    <property type="entry name" value="DNA-directed RNA polymerase"/>
    <property type="match status" value="1"/>
</dbReference>
<dbReference type="Pfam" id="PF14700">
    <property type="entry name" value="RPOL_N"/>
    <property type="match status" value="1"/>
</dbReference>
<evidence type="ECO:0000256" key="9">
    <source>
        <dbReference type="ARBA" id="ARBA00048552"/>
    </source>
</evidence>
<dbReference type="PROSITE" id="PS00489">
    <property type="entry name" value="RNA_POL_PHAGE_2"/>
    <property type="match status" value="1"/>
</dbReference>
<evidence type="ECO:0000313" key="13">
    <source>
        <dbReference type="Proteomes" id="UP001431209"/>
    </source>
</evidence>
<dbReference type="SUPFAM" id="SSF56672">
    <property type="entry name" value="DNA/RNA polymerases"/>
    <property type="match status" value="1"/>
</dbReference>
<dbReference type="GO" id="GO:0034245">
    <property type="term" value="C:mitochondrial DNA-directed RNA polymerase complex"/>
    <property type="evidence" value="ECO:0007669"/>
    <property type="project" value="TreeGrafter"/>
</dbReference>
<comment type="caution">
    <text evidence="12">The sequence shown here is derived from an EMBL/GenBank/DDBJ whole genome shotgun (WGS) entry which is preliminary data.</text>
</comment>
<dbReference type="GO" id="GO:0003677">
    <property type="term" value="F:DNA binding"/>
    <property type="evidence" value="ECO:0007669"/>
    <property type="project" value="InterPro"/>
</dbReference>
<accession>A0AAW2ZPG7</accession>
<sequence>MLHVNAVKHVSRTLSKLSKKSNFLTYSVQNQTQDDIFADLLASLGANEPSILSKQIQNEREPAFQFFHEINDKQIKSEEATLETAKKRYHKEIDLTVKRDSGSQTPAAKKILIDWVAPLQTRIRDLQIRVAKGSLTHIDQELTTMVSSEKMAVITLYESFSALLSANGTIALSRLAARIGSVLTAEINVSQMTVPSHLKGRDNKFIRNINRYAKSAPEVSVLVDDKEILKISVELIKLLIEVAVIPGESDGEIIEVPAFTHSVVKQPTLQDETDTDHNSSIKSLGIVRMAPKLHALIADENTIREFSRTKFLPMVVKPKPWEEHDVGGYLTLKSSIMRVYSSDIQKKLLRDFDLKMIFESMNVLGETEWNVNKKVLDVVNQVWNNGGGVASIPSRTDHEVPPKPNKDVDKNIRNKQLGLIKRLKTENANMHSLRCDLLNKLKVAENFADEKFYFPHNLDFRGRAYPIPPHLNHMGADLNRGLLWFHESQPVGERGIFWLKIHLANLCGQDKVGLEERVDYVDRNIDLIKDSADQPLNGSQWWIKSENPWQTLAACFELTSILRSPDPHLYKSKLPVQMDGSCNGLQHYAALGRDNMGALHVNLLPTVKPMDVYSGVLNVVKKFIEKDSKEGNPIAALLNGKVYRATIKQTVMTSVYGVTWLGAKEQIRRRLIEKKEIDLDQVNKCSSYLATTTLKSLGEVFSSAKTIMEWLNECAHLISSVGRPVMWVSPLGLPIAQPYRRDNKQQIKTVLQSVIVVDKSDKLPINSARQKSAFPPNYVHSLDATHMMMTALKCHKSGICFASVHDSYWTHPNQVDLMNEHIRESFIELHSQPLLEALLEGFREMYPQVEFPDVPSKGSLDLERVKSAKYFFD</sequence>
<organism evidence="12 13">
    <name type="scientific">Acrasis kona</name>
    <dbReference type="NCBI Taxonomy" id="1008807"/>
    <lineage>
        <taxon>Eukaryota</taxon>
        <taxon>Discoba</taxon>
        <taxon>Heterolobosea</taxon>
        <taxon>Tetramitia</taxon>
        <taxon>Eutetramitia</taxon>
        <taxon>Acrasidae</taxon>
        <taxon>Acrasis</taxon>
    </lineage>
</organism>
<dbReference type="AlphaFoldDB" id="A0AAW2ZPG7"/>
<dbReference type="GO" id="GO:0003899">
    <property type="term" value="F:DNA-directed RNA polymerase activity"/>
    <property type="evidence" value="ECO:0007669"/>
    <property type="project" value="UniProtKB-EC"/>
</dbReference>
<evidence type="ECO:0000256" key="10">
    <source>
        <dbReference type="RuleBase" id="RU003805"/>
    </source>
</evidence>
<keyword evidence="7" id="KW-0496">Mitochondrion</keyword>
<comment type="function">
    <text evidence="10">DNA-dependent RNA polymerase catalyzes the transcription of DNA into RNA using the four ribonucleoside triphosphates as substrates.</text>
</comment>
<reference evidence="12 13" key="1">
    <citation type="submission" date="2024-03" db="EMBL/GenBank/DDBJ databases">
        <title>The Acrasis kona genome and developmental transcriptomes reveal deep origins of eukaryotic multicellular pathways.</title>
        <authorList>
            <person name="Sheikh S."/>
            <person name="Fu C.-J."/>
            <person name="Brown M.W."/>
            <person name="Baldauf S.L."/>
        </authorList>
    </citation>
    <scope>NUCLEOTIDE SEQUENCE [LARGE SCALE GENOMIC DNA]</scope>
    <source>
        <strain evidence="12 13">ATCC MYA-3509</strain>
    </source>
</reference>
<proteinExistence type="inferred from homology"/>
<name>A0AAW2ZPG7_9EUKA</name>
<dbReference type="EC" id="2.7.7.6" evidence="10"/>
<dbReference type="InterPro" id="IPR024075">
    <property type="entry name" value="DNA-dir_RNA_pol_helix_hairp_sf"/>
</dbReference>
<keyword evidence="4 10" id="KW-0808">Transferase</keyword>
<dbReference type="PANTHER" id="PTHR10102:SF0">
    <property type="entry name" value="DNA-DIRECTED RNA POLYMERASE, MITOCHONDRIAL"/>
    <property type="match status" value="1"/>
</dbReference>
<dbReference type="Gene3D" id="1.10.287.260">
    <property type="match status" value="1"/>
</dbReference>
<evidence type="ECO:0000256" key="1">
    <source>
        <dbReference type="ARBA" id="ARBA00004173"/>
    </source>
</evidence>
<comment type="subcellular location">
    <subcellularLocation>
        <location evidence="1">Mitochondrion</location>
    </subcellularLocation>
</comment>
<keyword evidence="13" id="KW-1185">Reference proteome</keyword>
<dbReference type="InterPro" id="IPR043502">
    <property type="entry name" value="DNA/RNA_pol_sf"/>
</dbReference>
<gene>
    <name evidence="12" type="ORF">AKO1_002593</name>
</gene>
<dbReference type="SMART" id="SM01311">
    <property type="entry name" value="RPOL_N"/>
    <property type="match status" value="1"/>
</dbReference>
<dbReference type="Gene3D" id="1.10.150.20">
    <property type="entry name" value="5' to 3' exonuclease, C-terminal subdomain"/>
    <property type="match status" value="1"/>
</dbReference>
<keyword evidence="3 10" id="KW-0240">DNA-directed RNA polymerase</keyword>
<dbReference type="Gene3D" id="1.10.1320.10">
    <property type="entry name" value="DNA-directed RNA polymerase, N-terminal domain"/>
    <property type="match status" value="1"/>
</dbReference>